<gene>
    <name evidence="4" type="primary">MTMR11</name>
</gene>
<reference evidence="4" key="1">
    <citation type="submission" date="2025-08" db="UniProtKB">
        <authorList>
            <consortium name="RefSeq"/>
        </authorList>
    </citation>
    <scope>IDENTIFICATION</scope>
</reference>
<dbReference type="GeneID" id="107113232"/>
<dbReference type="PROSITE" id="PS51339">
    <property type="entry name" value="PPASE_MYOTUBULARIN"/>
    <property type="match status" value="1"/>
</dbReference>
<dbReference type="Proteomes" id="UP000694871">
    <property type="component" value="Unplaced"/>
</dbReference>
<sequence>MSGRRKRNGPALRCIPGEHIREEATHVSKSVPSRDGGGYVPGTLYCTNLRVAFLPDGSANTADCSCPLFLHSDHDVALSCIRRLVAVNSFTKAKVLTGTSTLKFIPEELIIYCRDFRVLRFRFHESGLEPQAFRVTMAIVQAQESSSRGRGLEPAALRNLGNSQLKKEEEEFPTLLFETLRDWEKELKRLGAAGWRVSPVNERFDMSTSLPKYLWVPNGFLDNELKRAFVHFNGRRIPRLCWHHPGGSDLLRAASFHADSDPEKEDMRCVETLMLAGHSQCVIVETGADLPSPAEIQQAHLRLWGLSLCLVDSFAAPADEKWLSGLEGTRWLDYVRVCLRKASEVAVLLAERSRSVILQETDDRDLNCLLASLVQVISDPYARTISGFQSLVQREWVAAGHAFQQRHNLWQKNERDESPVFLLFLDCVWQLLRQFPQSFEFTEAYLLALHDSTCVPFLSTFLFNCQWERGRNNQHRFLNQLYTPINGWRETLCLEILPKDSYPAKEAGGASLPSVWDWGLRYSLQQRAQFRNPGYRHGSNSHGPVQNGSFLPQTGHKMENPPGNWAVFLPSKGSLSLPAQLFPWKNGSLSKKVSRWAQLSEGLGEQDRPSRGKSSLRHLPPRGLLLLPSHAGPFIQLWKRCYLRGNPEAQAGLFASSIAGLTEELRLLQERLSNWQAWESYSPAVENGREPH</sequence>
<evidence type="ECO:0000313" key="3">
    <source>
        <dbReference type="Proteomes" id="UP000694871"/>
    </source>
</evidence>
<dbReference type="InterPro" id="IPR022587">
    <property type="entry name" value="MTMR12-like_C"/>
</dbReference>
<evidence type="ECO:0000259" key="2">
    <source>
        <dbReference type="PROSITE" id="PS51339"/>
    </source>
</evidence>
<dbReference type="RefSeq" id="XP_015270020.1">
    <property type="nucleotide sequence ID" value="XM_015414534.1"/>
</dbReference>
<dbReference type="Pfam" id="PF06602">
    <property type="entry name" value="Myotub-related"/>
    <property type="match status" value="2"/>
</dbReference>
<keyword evidence="3" id="KW-1185">Reference proteome</keyword>
<accession>A0ABM1K8I3</accession>
<dbReference type="SUPFAM" id="SSF52799">
    <property type="entry name" value="(Phosphotyrosine protein) phosphatases II"/>
    <property type="match status" value="1"/>
</dbReference>
<dbReference type="Pfam" id="PF12578">
    <property type="entry name" value="3-PAP"/>
    <property type="match status" value="1"/>
</dbReference>
<name>A0ABM1K8I3_GEKJA</name>
<feature type="domain" description="Myotubularin phosphatase" evidence="2">
    <location>
        <begin position="177"/>
        <end position="642"/>
    </location>
</feature>
<dbReference type="CDD" id="cd14595">
    <property type="entry name" value="PTP-MTMR11"/>
    <property type="match status" value="1"/>
</dbReference>
<evidence type="ECO:0000313" key="4">
    <source>
        <dbReference type="RefSeq" id="XP_015270020.1"/>
    </source>
</evidence>
<protein>
    <submittedName>
        <fullName evidence="4">Myotubularin-related protein 11</fullName>
    </submittedName>
</protein>
<dbReference type="PANTHER" id="PTHR10807">
    <property type="entry name" value="MYOTUBULARIN-RELATED"/>
    <property type="match status" value="1"/>
</dbReference>
<dbReference type="SUPFAM" id="SSF50729">
    <property type="entry name" value="PH domain-like"/>
    <property type="match status" value="1"/>
</dbReference>
<dbReference type="InterPro" id="IPR010569">
    <property type="entry name" value="Myotubularin-like_Pase_dom"/>
</dbReference>
<comment type="similarity">
    <text evidence="1">Belongs to the protein-tyrosine phosphatase family. Non-receptor class myotubularin subfamily.</text>
</comment>
<dbReference type="PANTHER" id="PTHR10807:SF51">
    <property type="entry name" value="MYOTUBULARIN-RELATED PROTEIN 11"/>
    <property type="match status" value="1"/>
</dbReference>
<proteinExistence type="inferred from homology"/>
<dbReference type="InterPro" id="IPR029021">
    <property type="entry name" value="Prot-tyrosine_phosphatase-like"/>
</dbReference>
<evidence type="ECO:0000256" key="1">
    <source>
        <dbReference type="ARBA" id="ARBA00007471"/>
    </source>
</evidence>
<organism evidence="3 4">
    <name type="scientific">Gekko japonicus</name>
    <name type="common">Schlegel's Japanese gecko</name>
    <dbReference type="NCBI Taxonomy" id="146911"/>
    <lineage>
        <taxon>Eukaryota</taxon>
        <taxon>Metazoa</taxon>
        <taxon>Chordata</taxon>
        <taxon>Craniata</taxon>
        <taxon>Vertebrata</taxon>
        <taxon>Euteleostomi</taxon>
        <taxon>Lepidosauria</taxon>
        <taxon>Squamata</taxon>
        <taxon>Bifurcata</taxon>
        <taxon>Gekkota</taxon>
        <taxon>Gekkonidae</taxon>
        <taxon>Gekkoninae</taxon>
        <taxon>Gekko</taxon>
    </lineage>
</organism>
<dbReference type="InterPro" id="IPR030564">
    <property type="entry name" value="Myotubularin"/>
</dbReference>